<comment type="similarity">
    <text evidence="1 6">Belongs to the ATG12 family.</text>
</comment>
<reference evidence="7" key="1">
    <citation type="submission" date="2020-05" db="EMBL/GenBank/DDBJ databases">
        <title>Mycena genomes resolve the evolution of fungal bioluminescence.</title>
        <authorList>
            <person name="Tsai I.J."/>
        </authorList>
    </citation>
    <scope>NUCLEOTIDE SEQUENCE</scope>
    <source>
        <strain evidence="7">110903Hualien_Pintung</strain>
    </source>
</reference>
<dbReference type="OrthoDB" id="10003551at2759"/>
<keyword evidence="5 6" id="KW-0072">Autophagy</keyword>
<keyword evidence="8" id="KW-1185">Reference proteome</keyword>
<keyword evidence="3 6" id="KW-1017">Isopeptide bond</keyword>
<keyword evidence="6" id="KW-0653">Protein transport</keyword>
<dbReference type="GO" id="GO:0061723">
    <property type="term" value="P:glycophagy"/>
    <property type="evidence" value="ECO:0007669"/>
    <property type="project" value="TreeGrafter"/>
</dbReference>
<keyword evidence="4 6" id="KW-0833">Ubl conjugation pathway</keyword>
<dbReference type="EMBL" id="JACAZE010000020">
    <property type="protein sequence ID" value="KAF7293779.1"/>
    <property type="molecule type" value="Genomic_DNA"/>
</dbReference>
<gene>
    <name evidence="7" type="ORF">HMN09_01173300</name>
</gene>
<evidence type="ECO:0000256" key="1">
    <source>
        <dbReference type="ARBA" id="ARBA00007778"/>
    </source>
</evidence>
<keyword evidence="6" id="KW-0813">Transport</keyword>
<dbReference type="GO" id="GO:0034727">
    <property type="term" value="P:piecemeal microautophagy of the nucleus"/>
    <property type="evidence" value="ECO:0007669"/>
    <property type="project" value="TreeGrafter"/>
</dbReference>
<dbReference type="Proteomes" id="UP000613580">
    <property type="component" value="Unassembled WGS sequence"/>
</dbReference>
<evidence type="ECO:0000256" key="3">
    <source>
        <dbReference type="ARBA" id="ARBA00022499"/>
    </source>
</evidence>
<dbReference type="GO" id="GO:0019776">
    <property type="term" value="F:Atg8-family ligase activity"/>
    <property type="evidence" value="ECO:0007669"/>
    <property type="project" value="TreeGrafter"/>
</dbReference>
<dbReference type="GO" id="GO:0034274">
    <property type="term" value="C:Atg12-Atg5-Atg16 complex"/>
    <property type="evidence" value="ECO:0007669"/>
    <property type="project" value="TreeGrafter"/>
</dbReference>
<dbReference type="PANTHER" id="PTHR13385:SF0">
    <property type="entry name" value="UBIQUITIN-LIKE PROTEIN ATG12"/>
    <property type="match status" value="1"/>
</dbReference>
<dbReference type="Pfam" id="PF04110">
    <property type="entry name" value="APG12"/>
    <property type="match status" value="1"/>
</dbReference>
<dbReference type="Gene3D" id="3.10.20.90">
    <property type="entry name" value="Phosphatidylinositol 3-kinase Catalytic Subunit, Chain A, domain 1"/>
    <property type="match status" value="1"/>
</dbReference>
<evidence type="ECO:0000256" key="4">
    <source>
        <dbReference type="ARBA" id="ARBA00022786"/>
    </source>
</evidence>
<protein>
    <recommendedName>
        <fullName evidence="2 6">Ubiquitin-like protein ATG12</fullName>
    </recommendedName>
</protein>
<comment type="caution">
    <text evidence="7">The sequence shown here is derived from an EMBL/GenBank/DDBJ whole genome shotgun (WGS) entry which is preliminary data.</text>
</comment>
<evidence type="ECO:0000313" key="8">
    <source>
        <dbReference type="Proteomes" id="UP000613580"/>
    </source>
</evidence>
<organism evidence="7 8">
    <name type="scientific">Mycena chlorophos</name>
    <name type="common">Agaric fungus</name>
    <name type="synonym">Agaricus chlorophos</name>
    <dbReference type="NCBI Taxonomy" id="658473"/>
    <lineage>
        <taxon>Eukaryota</taxon>
        <taxon>Fungi</taxon>
        <taxon>Dikarya</taxon>
        <taxon>Basidiomycota</taxon>
        <taxon>Agaricomycotina</taxon>
        <taxon>Agaricomycetes</taxon>
        <taxon>Agaricomycetidae</taxon>
        <taxon>Agaricales</taxon>
        <taxon>Marasmiineae</taxon>
        <taxon>Mycenaceae</taxon>
        <taxon>Mycena</taxon>
    </lineage>
</organism>
<accession>A0A8H6S6H4</accession>
<proteinExistence type="inferred from homology"/>
<dbReference type="CDD" id="cd01612">
    <property type="entry name" value="Ubl_ATG12"/>
    <property type="match status" value="1"/>
</dbReference>
<keyword evidence="6" id="KW-0472">Membrane</keyword>
<evidence type="ECO:0000256" key="6">
    <source>
        <dbReference type="RuleBase" id="RU361201"/>
    </source>
</evidence>
<dbReference type="GO" id="GO:0000422">
    <property type="term" value="P:autophagy of mitochondrion"/>
    <property type="evidence" value="ECO:0007669"/>
    <property type="project" value="TreeGrafter"/>
</dbReference>
<dbReference type="GO" id="GO:0000045">
    <property type="term" value="P:autophagosome assembly"/>
    <property type="evidence" value="ECO:0007669"/>
    <property type="project" value="InterPro"/>
</dbReference>
<name>A0A8H6S6H4_MYCCL</name>
<dbReference type="GO" id="GO:0034045">
    <property type="term" value="C:phagophore assembly site membrane"/>
    <property type="evidence" value="ECO:0007669"/>
    <property type="project" value="UniProtKB-SubCell"/>
</dbReference>
<dbReference type="AlphaFoldDB" id="A0A8H6S6H4"/>
<dbReference type="PANTHER" id="PTHR13385">
    <property type="entry name" value="AUTOPHAGY PROTEIN 12"/>
    <property type="match status" value="1"/>
</dbReference>
<evidence type="ECO:0000313" key="7">
    <source>
        <dbReference type="EMBL" id="KAF7293779.1"/>
    </source>
</evidence>
<comment type="function">
    <text evidence="6">Ubiquitin-like protein involved in cytoplasm to vacuole transport (Cvt), autophagy vesicles formation, mitophagy, and nucleophagy.</text>
</comment>
<sequence>MASETALSQALVEPSLEGLHALSASAKRDESKVIIQLKSIGNAPILKQTRFTISAARPFNAIIQSLRTKLGYKAQEPLFAYISNSFCPAPDENVGDLFKELRSGRATDRQL</sequence>
<dbReference type="SUPFAM" id="SSF54236">
    <property type="entry name" value="Ubiquitin-like"/>
    <property type="match status" value="1"/>
</dbReference>
<dbReference type="GO" id="GO:0097352">
    <property type="term" value="P:autophagosome maturation"/>
    <property type="evidence" value="ECO:0007669"/>
    <property type="project" value="TreeGrafter"/>
</dbReference>
<comment type="subcellular location">
    <subcellularLocation>
        <location evidence="6">Preautophagosomal structure membrane</location>
        <topology evidence="6">Peripheral membrane protein</topology>
    </subcellularLocation>
</comment>
<dbReference type="InterPro" id="IPR007242">
    <property type="entry name" value="Atg12"/>
</dbReference>
<evidence type="ECO:0000256" key="2">
    <source>
        <dbReference type="ARBA" id="ARBA00015875"/>
    </source>
</evidence>
<comment type="subunit">
    <text evidence="6">Forms a conjugate with ATG5.</text>
</comment>
<dbReference type="InterPro" id="IPR029071">
    <property type="entry name" value="Ubiquitin-like_domsf"/>
</dbReference>
<evidence type="ECO:0000256" key="5">
    <source>
        <dbReference type="ARBA" id="ARBA00023006"/>
    </source>
</evidence>
<dbReference type="GO" id="GO:0000421">
    <property type="term" value="C:autophagosome membrane"/>
    <property type="evidence" value="ECO:0007669"/>
    <property type="project" value="TreeGrafter"/>
</dbReference>
<dbReference type="GO" id="GO:0015031">
    <property type="term" value="P:protein transport"/>
    <property type="evidence" value="ECO:0007669"/>
    <property type="project" value="UniProtKB-KW"/>
</dbReference>